<dbReference type="PANTHER" id="PTHR22603:SF93">
    <property type="entry name" value="RE24176P"/>
    <property type="match status" value="1"/>
</dbReference>
<name>A0A813LSU6_POLGL</name>
<dbReference type="Gene3D" id="3.30.200.20">
    <property type="entry name" value="Phosphorylase Kinase, domain 1"/>
    <property type="match status" value="1"/>
</dbReference>
<dbReference type="GO" id="GO:0006646">
    <property type="term" value="P:phosphatidylethanolamine biosynthetic process"/>
    <property type="evidence" value="ECO:0007669"/>
    <property type="project" value="TreeGrafter"/>
</dbReference>
<evidence type="ECO:0000256" key="1">
    <source>
        <dbReference type="ARBA" id="ARBA00038211"/>
    </source>
</evidence>
<organism evidence="2 3">
    <name type="scientific">Polarella glacialis</name>
    <name type="common">Dinoflagellate</name>
    <dbReference type="NCBI Taxonomy" id="89957"/>
    <lineage>
        <taxon>Eukaryota</taxon>
        <taxon>Sar</taxon>
        <taxon>Alveolata</taxon>
        <taxon>Dinophyceae</taxon>
        <taxon>Suessiales</taxon>
        <taxon>Suessiaceae</taxon>
        <taxon>Polarella</taxon>
    </lineage>
</organism>
<dbReference type="GO" id="GO:0005737">
    <property type="term" value="C:cytoplasm"/>
    <property type="evidence" value="ECO:0007669"/>
    <property type="project" value="TreeGrafter"/>
</dbReference>
<dbReference type="InterPro" id="IPR011009">
    <property type="entry name" value="Kinase-like_dom_sf"/>
</dbReference>
<dbReference type="GO" id="GO:0004305">
    <property type="term" value="F:ethanolamine kinase activity"/>
    <property type="evidence" value="ECO:0007669"/>
    <property type="project" value="TreeGrafter"/>
</dbReference>
<protein>
    <recommendedName>
        <fullName evidence="4">Aminoglycoside phosphotransferase domain-containing protein</fullName>
    </recommendedName>
</protein>
<accession>A0A813LSU6</accession>
<dbReference type="EMBL" id="CAJNNW010036426">
    <property type="protein sequence ID" value="CAE8734186.1"/>
    <property type="molecule type" value="Genomic_DNA"/>
</dbReference>
<evidence type="ECO:0000313" key="3">
    <source>
        <dbReference type="Proteomes" id="UP000626109"/>
    </source>
</evidence>
<dbReference type="Gene3D" id="3.90.1200.10">
    <property type="match status" value="1"/>
</dbReference>
<dbReference type="Proteomes" id="UP000626109">
    <property type="component" value="Unassembled WGS sequence"/>
</dbReference>
<dbReference type="GO" id="GO:0004103">
    <property type="term" value="F:choline kinase activity"/>
    <property type="evidence" value="ECO:0007669"/>
    <property type="project" value="TreeGrafter"/>
</dbReference>
<comment type="similarity">
    <text evidence="1">Belongs to the choline/ethanolamine kinase family.</text>
</comment>
<gene>
    <name evidence="2" type="ORF">PGLA2088_LOCUS47179</name>
</gene>
<evidence type="ECO:0008006" key="4">
    <source>
        <dbReference type="Google" id="ProtNLM"/>
    </source>
</evidence>
<reference evidence="2" key="1">
    <citation type="submission" date="2021-02" db="EMBL/GenBank/DDBJ databases">
        <authorList>
            <person name="Dougan E. K."/>
            <person name="Rhodes N."/>
            <person name="Thang M."/>
            <person name="Chan C."/>
        </authorList>
    </citation>
    <scope>NUCLEOTIDE SEQUENCE</scope>
</reference>
<dbReference type="AlphaFoldDB" id="A0A813LSU6"/>
<proteinExistence type="inferred from homology"/>
<comment type="caution">
    <text evidence="2">The sequence shown here is derived from an EMBL/GenBank/DDBJ whole genome shotgun (WGS) entry which is preliminary data.</text>
</comment>
<dbReference type="SUPFAM" id="SSF56112">
    <property type="entry name" value="Protein kinase-like (PK-like)"/>
    <property type="match status" value="1"/>
</dbReference>
<sequence>MTCGSRFLEHVIKIRPKWLPRDVQFSQITCAISNVVFQVSCKEERLLMRIYGSTDHGLFNRAQEVQRACSLASKGFGAEVLHTFEEGRVEAWIHGRAPSNEDMRSPECMANIAAKLRSMHDRTGLNHNDLHRNNMIVRTGGELEFLDFEYTGPADPTYDIANHFNEWMYPYNGENPHLFQLGLYPRLSQRRDFVTHYLGFTGGGKGAVIDDFVEQVEGRRLDSHRFWVNWAERSGPSEFNKLYAKARRTLIPSDHFPDESSHQKDEWCKPTDEVFQGMARTFSKMLQEAPTAAESEGLRHYQRELNGIS</sequence>
<dbReference type="Pfam" id="PF01633">
    <property type="entry name" value="Choline_kinase"/>
    <property type="match status" value="2"/>
</dbReference>
<dbReference type="PANTHER" id="PTHR22603">
    <property type="entry name" value="CHOLINE/ETHANOALAMINE KINASE"/>
    <property type="match status" value="1"/>
</dbReference>
<evidence type="ECO:0000313" key="2">
    <source>
        <dbReference type="EMBL" id="CAE8734186.1"/>
    </source>
</evidence>